<evidence type="ECO:0000256" key="11">
    <source>
        <dbReference type="ARBA" id="ARBA00032426"/>
    </source>
</evidence>
<dbReference type="Pfam" id="PF02733">
    <property type="entry name" value="Dak1"/>
    <property type="match status" value="1"/>
</dbReference>
<dbReference type="EC" id="2.7.1.28" evidence="3"/>
<sequence length="583" mass="62639">MSGKNLLNLVDDAVDESLKGLVFTYPQLELNELERVVFKSGWSTSNNKVSIISGGGSGHEPFPAGFVGDGMLTASVSGSIYAAPPTSHILQTIKCLGRASQAGCLVIIPNYTGDCLNFGLAIEKARSSGLKVNQVIVGEDCSIPDDELGIAGKRALPGILLVIKIAGAFSQMGRNLEEVTNWARTVACRIASCSIGLTPCIVPGQGPMFTLPNDEVEFGQGLHGEAGYKRIKLQKARVMVGLMLDTIIKTLQLQEKDKVIVLINNFGGLSQLEQGIVTKEVVEQLREKNIQPVRIYSGTLMSSLDSAGVHVTCLKLSAADDSFIIEALDQTTNAPKWPGGSLRIPSTREPIKKSLEVDQRESKCLLGPALNKKQTELMKICLNKACGEIIREERTINDLDRACGDNDCGSTLKRLANGISSSIDQLSLSHPATLLTEIASIAENRMGGTSGALYGLMFTTASASIKKQILKNNNWLQIWMEAWSAGIEGIKNYSAARLGDKTMIDVLEPTLQDLKSNLANDAVLSLVAKAAEKHAEATKYLIPRAGRASYVKQSKYLKDMDAGAFGASVWIKAIATAMIDLSL</sequence>
<dbReference type="GO" id="GO:0005975">
    <property type="term" value="P:carbohydrate metabolic process"/>
    <property type="evidence" value="ECO:0007669"/>
    <property type="project" value="UniProtKB-ARBA"/>
</dbReference>
<comment type="subunit">
    <text evidence="13">Homodimer. Interacts with IFIH1 (via the CARD domains), the interaction is inhibited by viral infection.</text>
</comment>
<keyword evidence="8" id="KW-0418">Kinase</keyword>
<feature type="domain" description="DhaL" evidence="17">
    <location>
        <begin position="376"/>
        <end position="576"/>
    </location>
</feature>
<dbReference type="PROSITE" id="PS51480">
    <property type="entry name" value="DHAL"/>
    <property type="match status" value="1"/>
</dbReference>
<evidence type="ECO:0000313" key="19">
    <source>
        <dbReference type="EMBL" id="KAL3385977.1"/>
    </source>
</evidence>
<evidence type="ECO:0000256" key="10">
    <source>
        <dbReference type="ARBA" id="ARBA00023285"/>
    </source>
</evidence>
<evidence type="ECO:0000256" key="3">
    <source>
        <dbReference type="ARBA" id="ARBA00012110"/>
    </source>
</evidence>
<evidence type="ECO:0000256" key="13">
    <source>
        <dbReference type="ARBA" id="ARBA00046681"/>
    </source>
</evidence>
<evidence type="ECO:0000256" key="15">
    <source>
        <dbReference type="ARBA" id="ARBA00048526"/>
    </source>
</evidence>
<proteinExistence type="inferred from homology"/>
<dbReference type="Gene3D" id="3.40.50.10440">
    <property type="entry name" value="Dihydroxyacetone kinase, domain 1"/>
    <property type="match status" value="1"/>
</dbReference>
<dbReference type="Proteomes" id="UP001627154">
    <property type="component" value="Unassembled WGS sequence"/>
</dbReference>
<organism evidence="19 20">
    <name type="scientific">Trichogramma kaykai</name>
    <dbReference type="NCBI Taxonomy" id="54128"/>
    <lineage>
        <taxon>Eukaryota</taxon>
        <taxon>Metazoa</taxon>
        <taxon>Ecdysozoa</taxon>
        <taxon>Arthropoda</taxon>
        <taxon>Hexapoda</taxon>
        <taxon>Insecta</taxon>
        <taxon>Pterygota</taxon>
        <taxon>Neoptera</taxon>
        <taxon>Endopterygota</taxon>
        <taxon>Hymenoptera</taxon>
        <taxon>Apocrita</taxon>
        <taxon>Proctotrupomorpha</taxon>
        <taxon>Chalcidoidea</taxon>
        <taxon>Trichogrammatidae</taxon>
        <taxon>Trichogramma</taxon>
    </lineage>
</organism>
<keyword evidence="7" id="KW-0547">Nucleotide-binding</keyword>
<dbReference type="GO" id="GO:0034012">
    <property type="term" value="F:FAD-AMP lyase (cyclizing) activity"/>
    <property type="evidence" value="ECO:0007669"/>
    <property type="project" value="UniProtKB-EC"/>
</dbReference>
<evidence type="ECO:0000256" key="8">
    <source>
        <dbReference type="ARBA" id="ARBA00022777"/>
    </source>
</evidence>
<dbReference type="SUPFAM" id="SSF101473">
    <property type="entry name" value="DhaL-like"/>
    <property type="match status" value="1"/>
</dbReference>
<dbReference type="Gene3D" id="3.30.1180.20">
    <property type="entry name" value="Dihydroxyacetone kinase, domain 2"/>
    <property type="match status" value="1"/>
</dbReference>
<dbReference type="InterPro" id="IPR004006">
    <property type="entry name" value="DhaK_dom"/>
</dbReference>
<dbReference type="PANTHER" id="PTHR28629:SF4">
    <property type="entry name" value="TRIOKINASE_FMN CYCLASE"/>
    <property type="match status" value="1"/>
</dbReference>
<keyword evidence="20" id="KW-1185">Reference proteome</keyword>
<evidence type="ECO:0000256" key="1">
    <source>
        <dbReference type="ARBA" id="ARBA00008757"/>
    </source>
</evidence>
<dbReference type="AlphaFoldDB" id="A0ABD2VZZ9"/>
<dbReference type="EC" id="2.7.1.29" evidence="2"/>
<evidence type="ECO:0000256" key="4">
    <source>
        <dbReference type="ARBA" id="ARBA00012578"/>
    </source>
</evidence>
<dbReference type="FunFam" id="3.40.50.10440:FF:000001">
    <property type="entry name" value="Dihydroxyacetone kinase, DhaK subunit"/>
    <property type="match status" value="1"/>
</dbReference>
<evidence type="ECO:0000256" key="14">
    <source>
        <dbReference type="ARBA" id="ARBA00047974"/>
    </source>
</evidence>
<comment type="catalytic activity">
    <reaction evidence="14">
        <text>D-glyceraldehyde + ATP = D-glyceraldehyde 3-phosphate + ADP + H(+)</text>
        <dbReference type="Rhea" id="RHEA:13941"/>
        <dbReference type="ChEBI" id="CHEBI:15378"/>
        <dbReference type="ChEBI" id="CHEBI:17378"/>
        <dbReference type="ChEBI" id="CHEBI:30616"/>
        <dbReference type="ChEBI" id="CHEBI:59776"/>
        <dbReference type="ChEBI" id="CHEBI:456216"/>
        <dbReference type="EC" id="2.7.1.28"/>
    </reaction>
</comment>
<name>A0ABD2VZZ9_9HYME</name>
<dbReference type="InterPro" id="IPR050861">
    <property type="entry name" value="Dihydroxyacetone_Kinase"/>
</dbReference>
<dbReference type="GO" id="GO:0050354">
    <property type="term" value="F:triokinase activity"/>
    <property type="evidence" value="ECO:0007669"/>
    <property type="project" value="UniProtKB-EC"/>
</dbReference>
<dbReference type="EC" id="4.6.1.15" evidence="4"/>
<dbReference type="Pfam" id="PF02734">
    <property type="entry name" value="Dak2"/>
    <property type="match status" value="1"/>
</dbReference>
<protein>
    <recommendedName>
        <fullName evidence="5">Triokinase/FMN cyclase</fullName>
        <ecNumber evidence="3">2.7.1.28</ecNumber>
        <ecNumber evidence="2">2.7.1.29</ecNumber>
        <ecNumber evidence="4">4.6.1.15</ecNumber>
    </recommendedName>
    <alternativeName>
        <fullName evidence="11">Bifunctional ATP-dependent dihydroxyacetone kinase/FAD-AMP lyase (cyclizing)</fullName>
    </alternativeName>
</protein>
<keyword evidence="10" id="KW-0170">Cobalt</keyword>
<comment type="caution">
    <text evidence="19">The sequence shown here is derived from an EMBL/GenBank/DDBJ whole genome shotgun (WGS) entry which is preliminary data.</text>
</comment>
<dbReference type="FunFam" id="3.30.1180.20:FF:000001">
    <property type="entry name" value="Dihydroxyacetone kinase 1"/>
    <property type="match status" value="1"/>
</dbReference>
<evidence type="ECO:0000256" key="2">
    <source>
        <dbReference type="ARBA" id="ARBA00012107"/>
    </source>
</evidence>
<dbReference type="InterPro" id="IPR036117">
    <property type="entry name" value="DhaL_dom_sf"/>
</dbReference>
<evidence type="ECO:0000256" key="12">
    <source>
        <dbReference type="ARBA" id="ARBA00045490"/>
    </source>
</evidence>
<dbReference type="SUPFAM" id="SSF82549">
    <property type="entry name" value="DAK1/DegV-like"/>
    <property type="match status" value="1"/>
</dbReference>
<evidence type="ECO:0000256" key="7">
    <source>
        <dbReference type="ARBA" id="ARBA00022741"/>
    </source>
</evidence>
<keyword evidence="9" id="KW-0067">ATP-binding</keyword>
<comment type="catalytic activity">
    <reaction evidence="15">
        <text>FAD = riboflavin cyclic-4',5'-phosphate + AMP + H(+)</text>
        <dbReference type="Rhea" id="RHEA:13729"/>
        <dbReference type="ChEBI" id="CHEBI:15378"/>
        <dbReference type="ChEBI" id="CHEBI:57692"/>
        <dbReference type="ChEBI" id="CHEBI:76202"/>
        <dbReference type="ChEBI" id="CHEBI:456215"/>
        <dbReference type="EC" id="4.6.1.15"/>
    </reaction>
</comment>
<dbReference type="InterPro" id="IPR004007">
    <property type="entry name" value="DhaL_dom"/>
</dbReference>
<evidence type="ECO:0000313" key="20">
    <source>
        <dbReference type="Proteomes" id="UP001627154"/>
    </source>
</evidence>
<evidence type="ECO:0000256" key="9">
    <source>
        <dbReference type="ARBA" id="ARBA00022840"/>
    </source>
</evidence>
<dbReference type="GO" id="GO:0005524">
    <property type="term" value="F:ATP binding"/>
    <property type="evidence" value="ECO:0007669"/>
    <property type="project" value="UniProtKB-KW"/>
</dbReference>
<evidence type="ECO:0000256" key="16">
    <source>
        <dbReference type="ARBA" id="ARBA00048898"/>
    </source>
</evidence>
<dbReference type="FunFam" id="1.25.40.340:FF:000002">
    <property type="entry name" value="Dihydroxyacetone kinase, L subunit"/>
    <property type="match status" value="1"/>
</dbReference>
<dbReference type="PANTHER" id="PTHR28629">
    <property type="entry name" value="TRIOKINASE/FMN CYCLASE"/>
    <property type="match status" value="1"/>
</dbReference>
<dbReference type="Gene3D" id="1.25.40.340">
    <property type="match status" value="1"/>
</dbReference>
<dbReference type="GO" id="GO:0004371">
    <property type="term" value="F:glycerone kinase activity"/>
    <property type="evidence" value="ECO:0007669"/>
    <property type="project" value="UniProtKB-EC"/>
</dbReference>
<comment type="catalytic activity">
    <reaction evidence="16">
        <text>dihydroxyacetone + ATP = dihydroxyacetone phosphate + ADP + H(+)</text>
        <dbReference type="Rhea" id="RHEA:15773"/>
        <dbReference type="ChEBI" id="CHEBI:15378"/>
        <dbReference type="ChEBI" id="CHEBI:16016"/>
        <dbReference type="ChEBI" id="CHEBI:30616"/>
        <dbReference type="ChEBI" id="CHEBI:57642"/>
        <dbReference type="ChEBI" id="CHEBI:456216"/>
        <dbReference type="EC" id="2.7.1.29"/>
    </reaction>
</comment>
<keyword evidence="6" id="KW-0808">Transferase</keyword>
<evidence type="ECO:0000256" key="5">
    <source>
        <dbReference type="ARBA" id="ARBA00018932"/>
    </source>
</evidence>
<evidence type="ECO:0000259" key="17">
    <source>
        <dbReference type="PROSITE" id="PS51480"/>
    </source>
</evidence>
<dbReference type="PROSITE" id="PS51481">
    <property type="entry name" value="DHAK"/>
    <property type="match status" value="1"/>
</dbReference>
<reference evidence="19 20" key="1">
    <citation type="journal article" date="2024" name="bioRxiv">
        <title>A reference genome for Trichogramma kaykai: A tiny desert-dwelling parasitoid wasp with competing sex-ratio distorters.</title>
        <authorList>
            <person name="Culotta J."/>
            <person name="Lindsey A.R."/>
        </authorList>
    </citation>
    <scope>NUCLEOTIDE SEQUENCE [LARGE SCALE GENOMIC DNA]</scope>
    <source>
        <strain evidence="19 20">KSX58</strain>
    </source>
</reference>
<gene>
    <name evidence="19" type="ORF">TKK_018494</name>
</gene>
<evidence type="ECO:0000256" key="6">
    <source>
        <dbReference type="ARBA" id="ARBA00022679"/>
    </source>
</evidence>
<comment type="similarity">
    <text evidence="1">Belongs to the dihydroxyacetone kinase (DAK) family.</text>
</comment>
<accession>A0ABD2VZZ9</accession>
<comment type="function">
    <text evidence="12">Catalyzes both the phosphorylation of dihydroxyacetone and of glyceraldehyde, and the splitting of ribonucleoside diphosphate-X compounds among which FAD is the best substrate. Represses IFIH1-mediated cellular antiviral response.</text>
</comment>
<feature type="domain" description="DhaK" evidence="18">
    <location>
        <begin position="9"/>
        <end position="337"/>
    </location>
</feature>
<evidence type="ECO:0000259" key="18">
    <source>
        <dbReference type="PROSITE" id="PS51481"/>
    </source>
</evidence>
<dbReference type="SMART" id="SM01120">
    <property type="entry name" value="Dak2"/>
    <property type="match status" value="1"/>
</dbReference>
<dbReference type="EMBL" id="JBJJXI010000149">
    <property type="protein sequence ID" value="KAL3385977.1"/>
    <property type="molecule type" value="Genomic_DNA"/>
</dbReference>